<dbReference type="Gene3D" id="2.60.40.10">
    <property type="entry name" value="Immunoglobulins"/>
    <property type="match status" value="3"/>
</dbReference>
<keyword evidence="3" id="KW-1133">Transmembrane helix</keyword>
<sequence length="341" mass="37821">MDVTVTFFYHFVLILLSCYTCFILVPLPPTDVTLQRSTDKSTTELSASWKVPSANDKNVIYKVRLEKVKSGENSEIEKKTASAKNSHSFTGLVPGGRYQVHVWSEAGDDTDNQQVKSVEVNNDTPIYTIPLPPTDVTLQRSTDKSTTELSASWKIPSANDKNVIYKVRLEKVKSGENSEIEKKTASAKNSHSFTGLVPGGRYQVHVWSEAGDDTDNQQVKSVEVNNDTPIYTIPLPPTDVTLQRSPDKSTTELSASWKVPSANDKNVIYKVRLEKVKSGENSEIEKKTASAKNSHSFTGLVPGGRYQVHVWSEAGDDRDNQQVKSVEVNNDTPIYTSKFCS</sequence>
<evidence type="ECO:0000256" key="2">
    <source>
        <dbReference type="SAM" id="MobiDB-lite"/>
    </source>
</evidence>
<dbReference type="Proteomes" id="UP001208570">
    <property type="component" value="Unassembled WGS sequence"/>
</dbReference>
<organism evidence="5 6">
    <name type="scientific">Paralvinella palmiformis</name>
    <dbReference type="NCBI Taxonomy" id="53620"/>
    <lineage>
        <taxon>Eukaryota</taxon>
        <taxon>Metazoa</taxon>
        <taxon>Spiralia</taxon>
        <taxon>Lophotrochozoa</taxon>
        <taxon>Annelida</taxon>
        <taxon>Polychaeta</taxon>
        <taxon>Sedentaria</taxon>
        <taxon>Canalipalpata</taxon>
        <taxon>Terebellida</taxon>
        <taxon>Terebelliformia</taxon>
        <taxon>Alvinellidae</taxon>
        <taxon>Paralvinella</taxon>
    </lineage>
</organism>
<dbReference type="PANTHER" id="PTHR46708">
    <property type="entry name" value="TENASCIN"/>
    <property type="match status" value="1"/>
</dbReference>
<protein>
    <recommendedName>
        <fullName evidence="4">Fibronectin type-III domain-containing protein</fullName>
    </recommendedName>
</protein>
<comment type="caution">
    <text evidence="5">The sequence shown here is derived from an EMBL/GenBank/DDBJ whole genome shotgun (WGS) entry which is preliminary data.</text>
</comment>
<evidence type="ECO:0000313" key="6">
    <source>
        <dbReference type="Proteomes" id="UP001208570"/>
    </source>
</evidence>
<feature type="domain" description="Fibronectin type-III" evidence="4">
    <location>
        <begin position="28"/>
        <end position="127"/>
    </location>
</feature>
<gene>
    <name evidence="5" type="ORF">LSH36_253g04053</name>
</gene>
<dbReference type="InterPro" id="IPR013783">
    <property type="entry name" value="Ig-like_fold"/>
</dbReference>
<keyword evidence="1" id="KW-0677">Repeat</keyword>
<feature type="region of interest" description="Disordered" evidence="2">
    <location>
        <begin position="280"/>
        <end position="300"/>
    </location>
</feature>
<feature type="domain" description="Fibronectin type-III" evidence="4">
    <location>
        <begin position="236"/>
        <end position="335"/>
    </location>
</feature>
<dbReference type="SUPFAM" id="SSF49265">
    <property type="entry name" value="Fibronectin type III"/>
    <property type="match status" value="2"/>
</dbReference>
<dbReference type="SMART" id="SM00060">
    <property type="entry name" value="FN3"/>
    <property type="match status" value="3"/>
</dbReference>
<proteinExistence type="predicted"/>
<evidence type="ECO:0000256" key="1">
    <source>
        <dbReference type="ARBA" id="ARBA00022737"/>
    </source>
</evidence>
<keyword evidence="3" id="KW-0812">Transmembrane</keyword>
<dbReference type="InterPro" id="IPR050991">
    <property type="entry name" value="ECM_Regulatory_Proteins"/>
</dbReference>
<dbReference type="Pfam" id="PF00041">
    <property type="entry name" value="fn3"/>
    <property type="match status" value="3"/>
</dbReference>
<dbReference type="InterPro" id="IPR036116">
    <property type="entry name" value="FN3_sf"/>
</dbReference>
<keyword evidence="6" id="KW-1185">Reference proteome</keyword>
<dbReference type="CDD" id="cd00063">
    <property type="entry name" value="FN3"/>
    <property type="match status" value="3"/>
</dbReference>
<dbReference type="AlphaFoldDB" id="A0AAD9JKM3"/>
<name>A0AAD9JKM3_9ANNE</name>
<evidence type="ECO:0000259" key="4">
    <source>
        <dbReference type="PROSITE" id="PS50853"/>
    </source>
</evidence>
<feature type="domain" description="Fibronectin type-III" evidence="4">
    <location>
        <begin position="132"/>
        <end position="231"/>
    </location>
</feature>
<evidence type="ECO:0000256" key="3">
    <source>
        <dbReference type="SAM" id="Phobius"/>
    </source>
</evidence>
<dbReference type="EMBL" id="JAODUP010000253">
    <property type="protein sequence ID" value="KAK2154953.1"/>
    <property type="molecule type" value="Genomic_DNA"/>
</dbReference>
<keyword evidence="3" id="KW-0472">Membrane</keyword>
<feature type="transmembrane region" description="Helical" evidence="3">
    <location>
        <begin position="6"/>
        <end position="27"/>
    </location>
</feature>
<dbReference type="InterPro" id="IPR003961">
    <property type="entry name" value="FN3_dom"/>
</dbReference>
<dbReference type="PANTHER" id="PTHR46708:SF2">
    <property type="entry name" value="FIBRONECTIN TYPE-III DOMAIN-CONTAINING PROTEIN"/>
    <property type="match status" value="1"/>
</dbReference>
<evidence type="ECO:0000313" key="5">
    <source>
        <dbReference type="EMBL" id="KAK2154953.1"/>
    </source>
</evidence>
<dbReference type="PROSITE" id="PS50853">
    <property type="entry name" value="FN3"/>
    <property type="match status" value="3"/>
</dbReference>
<accession>A0AAD9JKM3</accession>
<reference evidence="5" key="1">
    <citation type="journal article" date="2023" name="Mol. Biol. Evol.">
        <title>Third-Generation Sequencing Reveals the Adaptive Role of the Epigenome in Three Deep-Sea Polychaetes.</title>
        <authorList>
            <person name="Perez M."/>
            <person name="Aroh O."/>
            <person name="Sun Y."/>
            <person name="Lan Y."/>
            <person name="Juniper S.K."/>
            <person name="Young C.R."/>
            <person name="Angers B."/>
            <person name="Qian P.Y."/>
        </authorList>
    </citation>
    <scope>NUCLEOTIDE SEQUENCE</scope>
    <source>
        <strain evidence="5">P08H-3</strain>
    </source>
</reference>